<dbReference type="Proteomes" id="UP000299211">
    <property type="component" value="Unassembled WGS sequence"/>
</dbReference>
<reference evidence="2 3" key="1">
    <citation type="submission" date="2019-04" db="EMBL/GenBank/DDBJ databases">
        <title>Draft genome sequences of Streptomyces avermitilis ATCC 31267.</title>
        <authorList>
            <person name="Komaki H."/>
            <person name="Tamura T."/>
            <person name="Hosoyama A."/>
        </authorList>
    </citation>
    <scope>NUCLEOTIDE SEQUENCE [LARGE SCALE GENOMIC DNA]</scope>
    <source>
        <strain evidence="2 3">ATCC 31267</strain>
    </source>
</reference>
<proteinExistence type="predicted"/>
<comment type="caution">
    <text evidence="2">The sequence shown here is derived from an EMBL/GenBank/DDBJ whole genome shotgun (WGS) entry which is preliminary data.</text>
</comment>
<gene>
    <name evidence="1" type="ORF">SAV14893_091640</name>
    <name evidence="2" type="ORF">SAV31267_095220</name>
</gene>
<sequence>MTVRRIAVRIDRVVLDAGVAEGRSAAEIAEVLGAALRQGLVVRQGGVAPNSARTSLERLRVTTEHGGLDAVARAASEAVGRAVADAAGSWPAVTGASAHGTARGGDPR</sequence>
<dbReference type="AlphaFoldDB" id="A0A4D4NA38"/>
<reference evidence="1 4" key="2">
    <citation type="submission" date="2019-04" db="EMBL/GenBank/DDBJ databases">
        <title>Draft genome sequences of Streptomyces avermitilis NBRC 14893.</title>
        <authorList>
            <person name="Komaki H."/>
            <person name="Tamura T."/>
            <person name="Hosoyama A."/>
        </authorList>
    </citation>
    <scope>NUCLEOTIDE SEQUENCE [LARGE SCALE GENOMIC DNA]</scope>
    <source>
        <strain evidence="1 4">NBRC 14893</strain>
    </source>
</reference>
<dbReference type="STRING" id="33903.AQJ43_29770"/>
<accession>A0A4D4NA38</accession>
<dbReference type="Proteomes" id="UP000302139">
    <property type="component" value="Unassembled WGS sequence"/>
</dbReference>
<evidence type="ECO:0000313" key="1">
    <source>
        <dbReference type="EMBL" id="GDY69771.1"/>
    </source>
</evidence>
<evidence type="ECO:0000313" key="4">
    <source>
        <dbReference type="Proteomes" id="UP000302139"/>
    </source>
</evidence>
<dbReference type="EMBL" id="BJHY01000002">
    <property type="protein sequence ID" value="GDY80037.1"/>
    <property type="molecule type" value="Genomic_DNA"/>
</dbReference>
<protein>
    <submittedName>
        <fullName evidence="2">Uncharacterized protein</fullName>
    </submittedName>
</protein>
<dbReference type="GeneID" id="41537555"/>
<evidence type="ECO:0000313" key="2">
    <source>
        <dbReference type="EMBL" id="GDY80037.1"/>
    </source>
</evidence>
<dbReference type="EMBL" id="BJHX01000002">
    <property type="protein sequence ID" value="GDY69771.1"/>
    <property type="molecule type" value="Genomic_DNA"/>
</dbReference>
<evidence type="ECO:0000313" key="3">
    <source>
        <dbReference type="Proteomes" id="UP000299211"/>
    </source>
</evidence>
<name>A0A4D4NA38_STRAX</name>
<organism evidence="2 3">
    <name type="scientific">Streptomyces avermitilis</name>
    <dbReference type="NCBI Taxonomy" id="33903"/>
    <lineage>
        <taxon>Bacteria</taxon>
        <taxon>Bacillati</taxon>
        <taxon>Actinomycetota</taxon>
        <taxon>Actinomycetes</taxon>
        <taxon>Kitasatosporales</taxon>
        <taxon>Streptomycetaceae</taxon>
        <taxon>Streptomyces</taxon>
    </lineage>
</organism>
<dbReference type="RefSeq" id="WP_037651895.1">
    <property type="nucleotide sequence ID" value="NZ_BAABTN010000037.1"/>
</dbReference>